<evidence type="ECO:0000313" key="3">
    <source>
        <dbReference type="Proteomes" id="UP000770661"/>
    </source>
</evidence>
<accession>A0A8J4XUS5</accession>
<sequence length="104" mass="10725">MSPDDGFCDIPLDDTSDDDGNGLSSPLVETSDSPHHSFSCPPSPWCPENPCLDSGQPHPSLPALLWFANLAWGPGGTGCVAGYGAVVPLLEDTVPFLGGLFSGP</sequence>
<gene>
    <name evidence="2" type="ORF">GWK47_019078</name>
</gene>
<proteinExistence type="predicted"/>
<evidence type="ECO:0000313" key="2">
    <source>
        <dbReference type="EMBL" id="KAG0712169.1"/>
    </source>
</evidence>
<comment type="caution">
    <text evidence="2">The sequence shown here is derived from an EMBL/GenBank/DDBJ whole genome shotgun (WGS) entry which is preliminary data.</text>
</comment>
<dbReference type="EMBL" id="JACEEZ010022682">
    <property type="protein sequence ID" value="KAG0712169.1"/>
    <property type="molecule type" value="Genomic_DNA"/>
</dbReference>
<dbReference type="Proteomes" id="UP000770661">
    <property type="component" value="Unassembled WGS sequence"/>
</dbReference>
<keyword evidence="3" id="KW-1185">Reference proteome</keyword>
<reference evidence="2" key="1">
    <citation type="submission" date="2020-07" db="EMBL/GenBank/DDBJ databases">
        <title>The High-quality genome of the commercially important snow crab, Chionoecetes opilio.</title>
        <authorList>
            <person name="Jeong J.-H."/>
            <person name="Ryu S."/>
        </authorList>
    </citation>
    <scope>NUCLEOTIDE SEQUENCE</scope>
    <source>
        <strain evidence="2">MADBK_172401_WGS</strain>
        <tissue evidence="2">Digestive gland</tissue>
    </source>
</reference>
<evidence type="ECO:0000256" key="1">
    <source>
        <dbReference type="SAM" id="MobiDB-lite"/>
    </source>
</evidence>
<dbReference type="AlphaFoldDB" id="A0A8J4XUS5"/>
<feature type="region of interest" description="Disordered" evidence="1">
    <location>
        <begin position="1"/>
        <end position="42"/>
    </location>
</feature>
<feature type="compositionally biased region" description="Acidic residues" evidence="1">
    <location>
        <begin position="11"/>
        <end position="20"/>
    </location>
</feature>
<organism evidence="2 3">
    <name type="scientific">Chionoecetes opilio</name>
    <name type="common">Atlantic snow crab</name>
    <name type="synonym">Cancer opilio</name>
    <dbReference type="NCBI Taxonomy" id="41210"/>
    <lineage>
        <taxon>Eukaryota</taxon>
        <taxon>Metazoa</taxon>
        <taxon>Ecdysozoa</taxon>
        <taxon>Arthropoda</taxon>
        <taxon>Crustacea</taxon>
        <taxon>Multicrustacea</taxon>
        <taxon>Malacostraca</taxon>
        <taxon>Eumalacostraca</taxon>
        <taxon>Eucarida</taxon>
        <taxon>Decapoda</taxon>
        <taxon>Pleocyemata</taxon>
        <taxon>Brachyura</taxon>
        <taxon>Eubrachyura</taxon>
        <taxon>Majoidea</taxon>
        <taxon>Majidae</taxon>
        <taxon>Chionoecetes</taxon>
    </lineage>
</organism>
<protein>
    <submittedName>
        <fullName evidence="2">Uncharacterized protein</fullName>
    </submittedName>
</protein>
<name>A0A8J4XUS5_CHIOP</name>